<accession>A0A2X3GQF5</accession>
<name>A0A2X3GQF5_9LIST</name>
<proteinExistence type="predicted"/>
<organism evidence="1 2">
    <name type="scientific">Listeria fleischmannii subsp. fleischmannii</name>
    <dbReference type="NCBI Taxonomy" id="1671902"/>
    <lineage>
        <taxon>Bacteria</taxon>
        <taxon>Bacillati</taxon>
        <taxon>Bacillota</taxon>
        <taxon>Bacilli</taxon>
        <taxon>Bacillales</taxon>
        <taxon>Listeriaceae</taxon>
        <taxon>Listeria</taxon>
    </lineage>
</organism>
<dbReference type="RefSeq" id="WP_112153810.1">
    <property type="nucleotide sequence ID" value="NZ_UAWT01000022.1"/>
</dbReference>
<dbReference type="Gene3D" id="3.40.50.2300">
    <property type="match status" value="1"/>
</dbReference>
<sequence length="67" mass="7761">MNSEDININFKYDTYIQKGLLESTDIFITNTKVRLEVAEEAGIPVIYVSLFPTSSDFQRIESLLNWE</sequence>
<dbReference type="AlphaFoldDB" id="A0A2X3GQF5"/>
<evidence type="ECO:0000313" key="2">
    <source>
        <dbReference type="Proteomes" id="UP000250257"/>
    </source>
</evidence>
<dbReference type="EMBL" id="UAWT01000022">
    <property type="protein sequence ID" value="SQC70412.1"/>
    <property type="molecule type" value="Genomic_DNA"/>
</dbReference>
<gene>
    <name evidence="1" type="ORF">NCTC13940_01866</name>
</gene>
<protein>
    <submittedName>
        <fullName evidence="1">Uncharacterized protein</fullName>
    </submittedName>
</protein>
<dbReference type="Proteomes" id="UP000250257">
    <property type="component" value="Unassembled WGS sequence"/>
</dbReference>
<evidence type="ECO:0000313" key="1">
    <source>
        <dbReference type="EMBL" id="SQC70412.1"/>
    </source>
</evidence>
<reference evidence="1 2" key="1">
    <citation type="submission" date="2018-06" db="EMBL/GenBank/DDBJ databases">
        <authorList>
            <consortium name="Pathogen Informatics"/>
            <person name="Doyle S."/>
        </authorList>
    </citation>
    <scope>NUCLEOTIDE SEQUENCE [LARGE SCALE GENOMIC DNA]</scope>
    <source>
        <strain evidence="1 2">NCTC13940</strain>
    </source>
</reference>